<feature type="region of interest" description="Disordered" evidence="4">
    <location>
        <begin position="137"/>
        <end position="174"/>
    </location>
</feature>
<proteinExistence type="inferred from homology"/>
<gene>
    <name evidence="6" type="ORF">RHGRI_036443</name>
</gene>
<dbReference type="EMBL" id="JACTNZ010000013">
    <property type="protein sequence ID" value="KAG5515392.1"/>
    <property type="molecule type" value="Genomic_DNA"/>
</dbReference>
<keyword evidence="2" id="KW-0805">Transcription regulation</keyword>
<dbReference type="InterPro" id="IPR007282">
    <property type="entry name" value="NOT2/3/5_C"/>
</dbReference>
<accession>A0AAV6HTM0</accession>
<feature type="compositionally biased region" description="Polar residues" evidence="4">
    <location>
        <begin position="241"/>
        <end position="256"/>
    </location>
</feature>
<evidence type="ECO:0000259" key="5">
    <source>
        <dbReference type="Pfam" id="PF04153"/>
    </source>
</evidence>
<feature type="region of interest" description="Disordered" evidence="4">
    <location>
        <begin position="200"/>
        <end position="261"/>
    </location>
</feature>
<evidence type="ECO:0000256" key="1">
    <source>
        <dbReference type="ARBA" id="ARBA00007682"/>
    </source>
</evidence>
<sequence length="492" mass="53479">MNVVGTPEYSSSTNGLGGSIPGILSTSTAIGNRSAGNAGPWITSTVGNIVGGGNVGRSMSSGGGLSVPGLASHLNLTANTGSGNLSLQSPSRLSGMLQQAPPRVISMLENSCANVGAPLSQSHFQAMNNLRSMGMLNDVNSSDGSPFDINDFPQLTSRPSSSGGPRGPLGGSDYVMDLHQEEQFHDNAMSMMGRSSGFNLGGIYTSHHPQQQQQQRHPPSVSSSGISFSGVNQDHLHGSDMFQSAHSGYRPQTSSPPGIGLRPLNSPNIDSGMVSHDQLIQQYQQHSNRNQFRLQQISSQNQSYRDQGVKSMQAAPDPFCLLGLLSVIRMTDPHLTSLALGIDLTTLGLNLNSAENLHKTFGSPWSDEPAKGDPEVTVPQCYYAKETPPLHQSYFSKFPMDTLFYIFHSMPKDEAQIYAANELYNRGWFYHRELHLWLTRVSNMEPLVKTNTYERGSYICFDPNRWETLRKVKYGPKGIGSSEWGGKNLQLK</sequence>
<dbReference type="AlphaFoldDB" id="A0AAV6HTM0"/>
<organism evidence="6 7">
    <name type="scientific">Rhododendron griersonianum</name>
    <dbReference type="NCBI Taxonomy" id="479676"/>
    <lineage>
        <taxon>Eukaryota</taxon>
        <taxon>Viridiplantae</taxon>
        <taxon>Streptophyta</taxon>
        <taxon>Embryophyta</taxon>
        <taxon>Tracheophyta</taxon>
        <taxon>Spermatophyta</taxon>
        <taxon>Magnoliopsida</taxon>
        <taxon>eudicotyledons</taxon>
        <taxon>Gunneridae</taxon>
        <taxon>Pentapetalae</taxon>
        <taxon>asterids</taxon>
        <taxon>Ericales</taxon>
        <taxon>Ericaceae</taxon>
        <taxon>Ericoideae</taxon>
        <taxon>Rhodoreae</taxon>
        <taxon>Rhododendron</taxon>
    </lineage>
</organism>
<evidence type="ECO:0000256" key="2">
    <source>
        <dbReference type="ARBA" id="ARBA00023015"/>
    </source>
</evidence>
<dbReference type="Proteomes" id="UP000823749">
    <property type="component" value="Chromosome 13"/>
</dbReference>
<dbReference type="InterPro" id="IPR038635">
    <property type="entry name" value="CCR4-NOT_su2/3/5_C_sf"/>
</dbReference>
<comment type="caution">
    <text evidence="6">The sequence shown here is derived from an EMBL/GenBank/DDBJ whole genome shotgun (WGS) entry which is preliminary data.</text>
</comment>
<reference evidence="6 7" key="1">
    <citation type="submission" date="2020-08" db="EMBL/GenBank/DDBJ databases">
        <title>Plant Genome Project.</title>
        <authorList>
            <person name="Zhang R.-G."/>
        </authorList>
    </citation>
    <scope>NUCLEOTIDE SEQUENCE [LARGE SCALE GENOMIC DNA]</scope>
    <source>
        <strain evidence="6">WSP0</strain>
        <tissue evidence="6">Leaf</tissue>
    </source>
</reference>
<feature type="compositionally biased region" description="Low complexity" evidence="4">
    <location>
        <begin position="206"/>
        <end position="231"/>
    </location>
</feature>
<comment type="similarity">
    <text evidence="1">Belongs to the CNOT2/3/5 family.</text>
</comment>
<dbReference type="Gene3D" id="2.30.30.1020">
    <property type="entry name" value="CCR4-NOT complex subunit 2/3/5, C-terminal domain"/>
    <property type="match status" value="1"/>
</dbReference>
<dbReference type="Pfam" id="PF04153">
    <property type="entry name" value="NOT2_3_5_C"/>
    <property type="match status" value="1"/>
</dbReference>
<evidence type="ECO:0000256" key="4">
    <source>
        <dbReference type="SAM" id="MobiDB-lite"/>
    </source>
</evidence>
<evidence type="ECO:0000256" key="3">
    <source>
        <dbReference type="ARBA" id="ARBA00023163"/>
    </source>
</evidence>
<evidence type="ECO:0000313" key="6">
    <source>
        <dbReference type="EMBL" id="KAG5515392.1"/>
    </source>
</evidence>
<dbReference type="GO" id="GO:0030015">
    <property type="term" value="C:CCR4-NOT core complex"/>
    <property type="evidence" value="ECO:0007669"/>
    <property type="project" value="InterPro"/>
</dbReference>
<evidence type="ECO:0000313" key="7">
    <source>
        <dbReference type="Proteomes" id="UP000823749"/>
    </source>
</evidence>
<dbReference type="PANTHER" id="PTHR23326">
    <property type="entry name" value="CCR4 NOT-RELATED"/>
    <property type="match status" value="1"/>
</dbReference>
<protein>
    <recommendedName>
        <fullName evidence="5">NOT2/NOT3/NOT5 C-terminal domain-containing protein</fullName>
    </recommendedName>
</protein>
<dbReference type="GO" id="GO:0006355">
    <property type="term" value="P:regulation of DNA-templated transcription"/>
    <property type="evidence" value="ECO:0007669"/>
    <property type="project" value="InterPro"/>
</dbReference>
<keyword evidence="7" id="KW-1185">Reference proteome</keyword>
<feature type="domain" description="NOT2/NOT3/NOT5 C-terminal" evidence="5">
    <location>
        <begin position="358"/>
        <end position="472"/>
    </location>
</feature>
<dbReference type="InterPro" id="IPR040168">
    <property type="entry name" value="Not2/3/5"/>
</dbReference>
<name>A0AAV6HTM0_9ERIC</name>
<keyword evidence="3" id="KW-0804">Transcription</keyword>